<protein>
    <recommendedName>
        <fullName evidence="3">Phage tail protein</fullName>
    </recommendedName>
</protein>
<organism evidence="1 2">
    <name type="scientific">Rahnella woolbedingensis</name>
    <dbReference type="NCBI Taxonomy" id="1510574"/>
    <lineage>
        <taxon>Bacteria</taxon>
        <taxon>Pseudomonadati</taxon>
        <taxon>Pseudomonadota</taxon>
        <taxon>Gammaproteobacteria</taxon>
        <taxon>Enterobacterales</taxon>
        <taxon>Yersiniaceae</taxon>
        <taxon>Rahnella</taxon>
    </lineage>
</organism>
<evidence type="ECO:0008006" key="3">
    <source>
        <dbReference type="Google" id="ProtNLM"/>
    </source>
</evidence>
<feature type="non-terminal residue" evidence="1">
    <location>
        <position position="1"/>
    </location>
</feature>
<sequence length="281" mass="29106">YPTGEGVMRMEARDETGTSKARIICDGQNDMVQIANGVLRPESGITLSSTNANSVIRGRNDAVILRDHNNGNVTLSASLKDAGTQMGGTLYIGYNRPEANIFTSAVSIDSPVTVNETMKVIKDATFSGAMTVAGGVTFNGLVKFSRHDGACEFSSSDAAHPLISVNYSGAGNFGFWDTTNGRWVLRKRASNLTTGNADNWVMDSGLEIAGAYGLTLSTALPVSSGGTGAKTAADAVKNLGALPANGTAVAASKLATARKIAGVAFDGTKDISLSFENVNAI</sequence>
<proteinExistence type="predicted"/>
<keyword evidence="2" id="KW-1185">Reference proteome</keyword>
<gene>
    <name evidence="1" type="ORF">D6C13_25305</name>
</gene>
<feature type="non-terminal residue" evidence="1">
    <location>
        <position position="281"/>
    </location>
</feature>
<dbReference type="EMBL" id="RAHH01000088">
    <property type="protein sequence ID" value="RJT29496.1"/>
    <property type="molecule type" value="Genomic_DNA"/>
</dbReference>
<name>A0A419N1J0_9GAMM</name>
<dbReference type="Proteomes" id="UP000284908">
    <property type="component" value="Unassembled WGS sequence"/>
</dbReference>
<accession>A0A419N1J0</accession>
<dbReference type="AlphaFoldDB" id="A0A419N1J0"/>
<evidence type="ECO:0000313" key="2">
    <source>
        <dbReference type="Proteomes" id="UP000284908"/>
    </source>
</evidence>
<reference evidence="1 2" key="1">
    <citation type="submission" date="2018-09" db="EMBL/GenBank/DDBJ databases">
        <authorList>
            <person name="Le Fleche-Mateos A."/>
        </authorList>
    </citation>
    <scope>NUCLEOTIDE SEQUENCE [LARGE SCALE GENOMIC DNA]</scope>
    <source>
        <strain evidence="1 2">DSM 27399</strain>
    </source>
</reference>
<comment type="caution">
    <text evidence="1">The sequence shown here is derived from an EMBL/GenBank/DDBJ whole genome shotgun (WGS) entry which is preliminary data.</text>
</comment>
<evidence type="ECO:0000313" key="1">
    <source>
        <dbReference type="EMBL" id="RJT29496.1"/>
    </source>
</evidence>